<evidence type="ECO:0000256" key="3">
    <source>
        <dbReference type="PIRSR" id="PIRSR006615-2"/>
    </source>
</evidence>
<organism evidence="4 5">
    <name type="scientific">Brochothrix thermosphacta</name>
    <name type="common">Microbacterium thermosphactum</name>
    <dbReference type="NCBI Taxonomy" id="2756"/>
    <lineage>
        <taxon>Bacteria</taxon>
        <taxon>Bacillati</taxon>
        <taxon>Bacillota</taxon>
        <taxon>Bacilli</taxon>
        <taxon>Bacillales</taxon>
        <taxon>Listeriaceae</taxon>
        <taxon>Brochothrix</taxon>
    </lineage>
</organism>
<keyword evidence="1" id="KW-0645">Protease</keyword>
<gene>
    <name evidence="4" type="ORF">CNY62_10760</name>
</gene>
<keyword evidence="1 2" id="KW-0479">Metal-binding</keyword>
<feature type="active site" description="Proton donor/acceptor" evidence="3">
    <location>
        <position position="267"/>
    </location>
</feature>
<keyword evidence="5" id="KW-1185">Reference proteome</keyword>
<feature type="binding site" evidence="2">
    <location>
        <position position="266"/>
    </location>
    <ligand>
        <name>Zn(2+)</name>
        <dbReference type="ChEBI" id="CHEBI:29105"/>
        <note>catalytic</note>
    </ligand>
</feature>
<dbReference type="Proteomes" id="UP000243591">
    <property type="component" value="Chromosome"/>
</dbReference>
<comment type="catalytic activity">
    <reaction evidence="1">
        <text>Release of a C-terminal amino acid with broad specificity, except for -Pro.</text>
        <dbReference type="EC" id="3.4.17.19"/>
    </reaction>
</comment>
<evidence type="ECO:0000313" key="4">
    <source>
        <dbReference type="EMBL" id="ATF26791.1"/>
    </source>
</evidence>
<dbReference type="GO" id="GO:0046872">
    <property type="term" value="F:metal ion binding"/>
    <property type="evidence" value="ECO:0007669"/>
    <property type="project" value="UniProtKB-KW"/>
</dbReference>
<evidence type="ECO:0000313" key="5">
    <source>
        <dbReference type="Proteomes" id="UP000243591"/>
    </source>
</evidence>
<name>A0A1D2LVG6_BROTH</name>
<feature type="binding site" evidence="2">
    <location>
        <position position="270"/>
    </location>
    <ligand>
        <name>Zn(2+)</name>
        <dbReference type="ChEBI" id="CHEBI:29105"/>
        <note>catalytic</note>
    </ligand>
</feature>
<evidence type="ECO:0000256" key="1">
    <source>
        <dbReference type="PIRNR" id="PIRNR006615"/>
    </source>
</evidence>
<feature type="binding site" evidence="2">
    <location>
        <position position="296"/>
    </location>
    <ligand>
        <name>Zn(2+)</name>
        <dbReference type="ChEBI" id="CHEBI:29105"/>
        <note>catalytic</note>
    </ligand>
</feature>
<keyword evidence="1" id="KW-0482">Metalloprotease</keyword>
<dbReference type="InterPro" id="IPR001333">
    <property type="entry name" value="Peptidase_M32_Taq"/>
</dbReference>
<dbReference type="Gene3D" id="1.10.1370.30">
    <property type="match status" value="1"/>
</dbReference>
<dbReference type="SUPFAM" id="SSF55486">
    <property type="entry name" value="Metalloproteases ('zincins'), catalytic domain"/>
    <property type="match status" value="1"/>
</dbReference>
<protein>
    <recommendedName>
        <fullName evidence="1">Metal-dependent carboxypeptidase</fullName>
        <ecNumber evidence="1">3.4.17.19</ecNumber>
    </recommendedName>
</protein>
<dbReference type="PANTHER" id="PTHR34217:SF1">
    <property type="entry name" value="CARBOXYPEPTIDASE 1"/>
    <property type="match status" value="1"/>
</dbReference>
<dbReference type="PIRSF" id="PIRSF006615">
    <property type="entry name" value="Zn_crbxpep_Taq"/>
    <property type="match status" value="1"/>
</dbReference>
<dbReference type="CDD" id="cd06460">
    <property type="entry name" value="M32_Taq"/>
    <property type="match status" value="1"/>
</dbReference>
<comment type="similarity">
    <text evidence="1">Belongs to the peptidase M32 family.</text>
</comment>
<dbReference type="GO" id="GO:0004181">
    <property type="term" value="F:metallocarboxypeptidase activity"/>
    <property type="evidence" value="ECO:0007669"/>
    <property type="project" value="UniProtKB-UniRule"/>
</dbReference>
<dbReference type="GO" id="GO:0006508">
    <property type="term" value="P:proteolysis"/>
    <property type="evidence" value="ECO:0007669"/>
    <property type="project" value="UniProtKB-UniRule"/>
</dbReference>
<proteinExistence type="inferred from homology"/>
<dbReference type="PROSITE" id="PS52034">
    <property type="entry name" value="PEPTIDASE_M32"/>
    <property type="match status" value="1"/>
</dbReference>
<dbReference type="RefSeq" id="WP_069125063.1">
    <property type="nucleotide sequence ID" value="NZ_CP023483.1"/>
</dbReference>
<dbReference type="EC" id="3.4.17.19" evidence="1"/>
<dbReference type="KEGG" id="bths:CNY62_10760"/>
<comment type="function">
    <text evidence="1">Broad specificity carboxypetidase that releases amino acids sequentially from the C-terminus, including neutral, aromatic, polar and basic residues.</text>
</comment>
<dbReference type="EMBL" id="CP023483">
    <property type="protein sequence ID" value="ATF26791.1"/>
    <property type="molecule type" value="Genomic_DNA"/>
</dbReference>
<sequence length="502" mass="57065">MTEIKTVSINFTKQCQTIKSYEEALALVYWDMRTGIPPKGTQQRSEVVGLLSAEIFRLSTAPEFMKNLTFLKTVQDEVEPLVQALVIEMSKKAALFEAIPADEYAAYAVLQSKAEAAWSEARDQSDYKIFQPHLEEIIAYKKKFIGYWGKKATAYDTLLDQFEPGMTVAILDEVFAEVREAVIALLKQTQAAPHQPKSNLLERSFAKDKQIAFSREILTKMGFDFEAGRIDDTIHPFAITMNQGDVRITTRYDEMNFKMAVLGLIHEGGHAIYEQNIAPEYDGTPLSEGVSMGIHESQSLFYEIILGSSRAFWEDNYARFQHYAAPSFDDVSFESFYEALNVTEPSLVRIEADILTYALHIIIRYEIEKAIFNDNLDVKELPAVWKAKYKEYLGIEPKNDLEGILQDIHWAGGDFGYFPSYLLGLLNAAQLEVAMRQTIDIEATVATGDYTAIKNWLTENVHQFGKAKEPLAIMVDATGEKLNPKYLIDFLTKRYKDVYKLK</sequence>
<dbReference type="PRINTS" id="PR00998">
    <property type="entry name" value="CRBOXYPTASET"/>
</dbReference>
<keyword evidence="1" id="KW-0378">Hydrolase</keyword>
<keyword evidence="1 4" id="KW-0121">Carboxypeptidase</keyword>
<dbReference type="Pfam" id="PF02074">
    <property type="entry name" value="Peptidase_M32"/>
    <property type="match status" value="1"/>
</dbReference>
<dbReference type="STRING" id="2756.BFR44_05285"/>
<accession>A0A1D2LVG6</accession>
<dbReference type="PANTHER" id="PTHR34217">
    <property type="entry name" value="METAL-DEPENDENT CARBOXYPEPTIDASE"/>
    <property type="match status" value="1"/>
</dbReference>
<comment type="cofactor">
    <cofactor evidence="2">
        <name>Zn(2+)</name>
        <dbReference type="ChEBI" id="CHEBI:29105"/>
    </cofactor>
    <text evidence="2">Binds 1 zinc ion per subunit.</text>
</comment>
<evidence type="ECO:0000256" key="2">
    <source>
        <dbReference type="PIRSR" id="PIRSR006615-1"/>
    </source>
</evidence>
<keyword evidence="2" id="KW-0862">Zinc</keyword>
<reference evidence="4 5" key="1">
    <citation type="submission" date="2017-09" db="EMBL/GenBank/DDBJ databases">
        <title>Complete Genome Sequences of Two Strains of the Meat Spoilage Bacterium Brochothrix thermosphacta Isolated from Ground Chicken.</title>
        <authorList>
            <person name="Paoli G.C."/>
            <person name="Wijey C."/>
            <person name="Chen C.-Y."/>
            <person name="Nguyen L."/>
            <person name="Yan X."/>
            <person name="Irwin P.L."/>
        </authorList>
    </citation>
    <scope>NUCLEOTIDE SEQUENCE [LARGE SCALE GENOMIC DNA]</scope>
    <source>
        <strain evidence="4 5">BI</strain>
    </source>
</reference>
<dbReference type="OrthoDB" id="9772308at2"/>
<dbReference type="AlphaFoldDB" id="A0A1D2LVG6"/>